<dbReference type="AlphaFoldDB" id="A0A7T5UQ98"/>
<gene>
    <name evidence="2" type="ORF">HYW89_01630</name>
</gene>
<evidence type="ECO:0000313" key="2">
    <source>
        <dbReference type="EMBL" id="QQG45604.1"/>
    </source>
</evidence>
<protein>
    <submittedName>
        <fullName evidence="2">Uncharacterized protein</fullName>
    </submittedName>
</protein>
<accession>A0A7T5UQ98</accession>
<sequence length="514" mass="56380">MSKKGTFVSGGLPGLGDAMTGKLAGPSLPDLTKIKGVGDLTAETDAATKRTAQVAIYLAAVPKACEDGLGVIFSMPGTPIATQTQKLLDEQVVNVQDPNVRPLARWHYAAAYVRMATQYGGATLREVVPYFIGLELLRELDFPQKSVKEGGERIGEVRYVYQGNKKVLLPAEYPHEMRGVVQSVFSGLAELDAVSRAASAERADAMEEAFLLNASRNWEDLLASLPGEHGNYVYVVNVPSGTRTFRDRETGEVKVLPAAGGKIKVRLDVAEGKPTRITAVGANSRNPGFRNWLADVVTTKTGILLSSIMEERFNLPPHVFRSTPEAARKRMSTFHVAMRRAFVGHQEVVAKKAEADKIAAKANVDWQGFTLDHKPGIAYISLRLFTLEVRETVEGKAYTRRATRDFRHAGILVERKAVKGTDPETGEERYEDQIMVLEANQTGKELFPEACYEWHTEGESYRGLTAPLGQFLRRVSGIARSVRAKEAEAAKQEKTRQWLEGAPGEAPADPEDEG</sequence>
<feature type="compositionally biased region" description="Basic and acidic residues" evidence="1">
    <location>
        <begin position="486"/>
        <end position="497"/>
    </location>
</feature>
<evidence type="ECO:0000313" key="3">
    <source>
        <dbReference type="Proteomes" id="UP000595618"/>
    </source>
</evidence>
<organism evidence="2 3">
    <name type="scientific">Candidatus Sungiibacteriota bacterium</name>
    <dbReference type="NCBI Taxonomy" id="2750080"/>
    <lineage>
        <taxon>Bacteria</taxon>
        <taxon>Candidatus Sungiibacteriota</taxon>
    </lineage>
</organism>
<evidence type="ECO:0000256" key="1">
    <source>
        <dbReference type="SAM" id="MobiDB-lite"/>
    </source>
</evidence>
<feature type="region of interest" description="Disordered" evidence="1">
    <location>
        <begin position="486"/>
        <end position="514"/>
    </location>
</feature>
<dbReference type="EMBL" id="CP066690">
    <property type="protein sequence ID" value="QQG45604.1"/>
    <property type="molecule type" value="Genomic_DNA"/>
</dbReference>
<name>A0A7T5UQ98_9BACT</name>
<proteinExistence type="predicted"/>
<reference evidence="2 3" key="1">
    <citation type="submission" date="2020-07" db="EMBL/GenBank/DDBJ databases">
        <title>Huge and variable diversity of episymbiotic CPR bacteria and DPANN archaea in groundwater ecosystems.</title>
        <authorList>
            <person name="He C.Y."/>
            <person name="Keren R."/>
            <person name="Whittaker M."/>
            <person name="Farag I.F."/>
            <person name="Doudna J."/>
            <person name="Cate J.H.D."/>
            <person name="Banfield J.F."/>
        </authorList>
    </citation>
    <scope>NUCLEOTIDE SEQUENCE [LARGE SCALE GENOMIC DNA]</scope>
    <source>
        <strain evidence="2">NC_groundwater_541_Ag_S-0.1um_46_50</strain>
    </source>
</reference>
<dbReference type="Proteomes" id="UP000595618">
    <property type="component" value="Chromosome"/>
</dbReference>